<dbReference type="CDD" id="cd02791">
    <property type="entry name" value="MopB_CT_Nitrate-R-NapA-like"/>
    <property type="match status" value="1"/>
</dbReference>
<dbReference type="Gene3D" id="2.40.40.20">
    <property type="match status" value="1"/>
</dbReference>
<dbReference type="AlphaFoldDB" id="A0A444RL88"/>
<evidence type="ECO:0000259" key="11">
    <source>
        <dbReference type="PROSITE" id="PS51669"/>
    </source>
</evidence>
<keyword evidence="8" id="KW-0408">Iron</keyword>
<dbReference type="Gene3D" id="3.40.228.10">
    <property type="entry name" value="Dimethylsulfoxide Reductase, domain 2"/>
    <property type="match status" value="1"/>
</dbReference>
<dbReference type="PROSITE" id="PS51669">
    <property type="entry name" value="4FE4S_MOW_BIS_MGD"/>
    <property type="match status" value="1"/>
</dbReference>
<feature type="domain" description="4Fe-4S Mo/W bis-MGD-type" evidence="11">
    <location>
        <begin position="47"/>
        <end position="103"/>
    </location>
</feature>
<dbReference type="SUPFAM" id="SSF53706">
    <property type="entry name" value="Formate dehydrogenase/DMSO reductase, domains 1-3"/>
    <property type="match status" value="1"/>
</dbReference>
<evidence type="ECO:0000256" key="3">
    <source>
        <dbReference type="ARBA" id="ARBA00008747"/>
    </source>
</evidence>
<dbReference type="InterPro" id="IPR009010">
    <property type="entry name" value="Asp_de-COase-like_dom_sf"/>
</dbReference>
<evidence type="ECO:0000256" key="6">
    <source>
        <dbReference type="ARBA" id="ARBA00022723"/>
    </source>
</evidence>
<dbReference type="Gene3D" id="3.40.50.740">
    <property type="match status" value="1"/>
</dbReference>
<evidence type="ECO:0000313" key="13">
    <source>
        <dbReference type="Proteomes" id="UP000288725"/>
    </source>
</evidence>
<comment type="caution">
    <text evidence="12">The sequence shown here is derived from an EMBL/GenBank/DDBJ whole genome shotgun (WGS) entry which is preliminary data.</text>
</comment>
<gene>
    <name evidence="12" type="ORF">VDGE_08060</name>
</gene>
<comment type="cofactor">
    <cofactor evidence="2">
        <name>[4Fe-4S] cluster</name>
        <dbReference type="ChEBI" id="CHEBI:49883"/>
    </cofactor>
</comment>
<dbReference type="GO" id="GO:0016491">
    <property type="term" value="F:oxidoreductase activity"/>
    <property type="evidence" value="ECO:0007669"/>
    <property type="project" value="UniProtKB-KW"/>
</dbReference>
<dbReference type="PANTHER" id="PTHR43105:SF10">
    <property type="entry name" value="NADH-QUINONE OXIDOREDUCTASE SUBUNIT G"/>
    <property type="match status" value="1"/>
</dbReference>
<evidence type="ECO:0000313" key="12">
    <source>
        <dbReference type="EMBL" id="RXG41868.1"/>
    </source>
</evidence>
<organism evidence="12 13">
    <name type="scientific">Verticillium dahliae</name>
    <name type="common">Verticillium wilt</name>
    <dbReference type="NCBI Taxonomy" id="27337"/>
    <lineage>
        <taxon>Eukaryota</taxon>
        <taxon>Fungi</taxon>
        <taxon>Dikarya</taxon>
        <taxon>Ascomycota</taxon>
        <taxon>Pezizomycotina</taxon>
        <taxon>Sordariomycetes</taxon>
        <taxon>Hypocreomycetidae</taxon>
        <taxon>Glomerellales</taxon>
        <taxon>Plectosphaerellaceae</taxon>
        <taxon>Verticillium</taxon>
    </lineage>
</organism>
<dbReference type="GO" id="GO:0051539">
    <property type="term" value="F:4 iron, 4 sulfur cluster binding"/>
    <property type="evidence" value="ECO:0007669"/>
    <property type="project" value="UniProtKB-KW"/>
</dbReference>
<dbReference type="SMART" id="SM00926">
    <property type="entry name" value="Molybdop_Fe4S4"/>
    <property type="match status" value="1"/>
</dbReference>
<keyword evidence="6" id="KW-0479">Metal-binding</keyword>
<comment type="similarity">
    <text evidence="3">Belongs to the prokaryotic molybdopterin-containing oxidoreductase family. NasA/NapA/NarB subfamily.</text>
</comment>
<accession>A0A444RL88</accession>
<evidence type="ECO:0000256" key="9">
    <source>
        <dbReference type="ARBA" id="ARBA00023014"/>
    </source>
</evidence>
<dbReference type="InterPro" id="IPR050123">
    <property type="entry name" value="Prok_molybdopt-oxidoreductase"/>
</dbReference>
<dbReference type="Pfam" id="PF04879">
    <property type="entry name" value="Molybdop_Fe4S4"/>
    <property type="match status" value="1"/>
</dbReference>
<dbReference type="Pfam" id="PF01568">
    <property type="entry name" value="Molydop_binding"/>
    <property type="match status" value="1"/>
</dbReference>
<dbReference type="GO" id="GO:0046872">
    <property type="term" value="F:metal ion binding"/>
    <property type="evidence" value="ECO:0007669"/>
    <property type="project" value="UniProtKB-KW"/>
</dbReference>
<evidence type="ECO:0000256" key="7">
    <source>
        <dbReference type="ARBA" id="ARBA00023002"/>
    </source>
</evidence>
<protein>
    <recommendedName>
        <fullName evidence="11">4Fe-4S Mo/W bis-MGD-type domain-containing protein</fullName>
    </recommendedName>
</protein>
<dbReference type="GO" id="GO:0042128">
    <property type="term" value="P:nitrate assimilation"/>
    <property type="evidence" value="ECO:0007669"/>
    <property type="project" value="UniProtKB-KW"/>
</dbReference>
<dbReference type="PANTHER" id="PTHR43105">
    <property type="entry name" value="RESPIRATORY NITRATE REDUCTASE"/>
    <property type="match status" value="1"/>
</dbReference>
<dbReference type="InterPro" id="IPR041957">
    <property type="entry name" value="CT_Nitrate-R-NapA-like"/>
</dbReference>
<dbReference type="GO" id="GO:0043546">
    <property type="term" value="F:molybdopterin cofactor binding"/>
    <property type="evidence" value="ECO:0007669"/>
    <property type="project" value="InterPro"/>
</dbReference>
<dbReference type="Pfam" id="PF00384">
    <property type="entry name" value="Molybdopterin"/>
    <property type="match status" value="1"/>
</dbReference>
<keyword evidence="4" id="KW-0004">4Fe-4S</keyword>
<keyword evidence="10" id="KW-0534">Nitrate assimilation</keyword>
<evidence type="ECO:0000256" key="5">
    <source>
        <dbReference type="ARBA" id="ARBA00022505"/>
    </source>
</evidence>
<dbReference type="CDD" id="cd02754">
    <property type="entry name" value="MopB_Nitrate-R-NapA-like"/>
    <property type="match status" value="1"/>
</dbReference>
<proteinExistence type="inferred from homology"/>
<dbReference type="EMBL" id="RSDZ01000166">
    <property type="protein sequence ID" value="RXG41868.1"/>
    <property type="molecule type" value="Genomic_DNA"/>
</dbReference>
<name>A0A444RL88_VERDA</name>
<sequence>MPSGSRNFGEPPAHCGRDCIEDIYGPRTPYKHEWPTRVDHAYDEEPEKWVQSACVLCSNGCGLDIGVKDGKVVGVRGRASDRVNKGRLGPKGLHGWKGINSPDRLQHPLIRRNGKLERATWDEAMGLIVERSKSLMERLTSHSIAFYTSGQLFLEEYYALALVGKAGLHTLHMDGNTRLCTATAAASMRESFGSDGQPGSYTDIDYTDCLFFVGHNMAATQTVLWSRVLDRLEGPDPPQLIVVDPRLSETARRATVHLSPRIGTNMALLNGIQHLMFKNKWYNQDWLGKHVVGFKDLEQTVKDYTPEIVERITGVPVKDLQKAAEILGKTKSLLSTALQGVYQSNQATASACQINNINLLRGLIGKPGSGVLQMNGQPTAQNNREAGCDGEFPGFRNHLNPDHMEELARLWNIEHIQVPHWNEPTHVQNLLNFMEDGSIRMLWISGTNPLVSLPNLPRVRKILTSSSLLVVCQDIYLTETAAVADVVLPAAQWGEKTGCFTNVDRTVHLSHKAVEPPGEAKSDLDIFMDYGRRMGFQDKDGQSLFPFKDAADVFEAWKRVSKGRPCDYSGLSYEKLSGGSGLQWPCNEANPTGTERLFTDGKFFTDLDVCESFGHDLETGAPYSKEAYSGMNPAGRAILKSCHYFEPMEGADETYPFRLSTGRNVFHFHTRTKTGRAKSLQKACPEPEVRIASEDAEKLDIQTGDMVIVRSRRGAVEVRARVGGTKVGQVFLPFHFGYWDGKDGRARAANELTVERWDPISKQPTFKAGAVRIEKVTDTGKINVPEPQSAAEVEASNKSAHTSMAAEYSMRKRQLEEWLGEAYESIKHLSEIYGDLIPDLVHDLEIEAGLRVLRRIAEGMRRRFETYIRELGEDSQRGSKKAEKLRDALFPSRDSQRSPYEVMETLQALHVYLAHIDGGLTALVPVSQAMWYQGFYDAVVEGKRSLSRMEAWVNQQIKVRAPQTLLVPAWKGVEDEEGGGAGI</sequence>
<dbReference type="SUPFAM" id="SSF50692">
    <property type="entry name" value="ADC-like"/>
    <property type="match status" value="1"/>
</dbReference>
<keyword evidence="5" id="KW-0500">Molybdenum</keyword>
<dbReference type="InterPro" id="IPR006656">
    <property type="entry name" value="Mopterin_OxRdtase"/>
</dbReference>
<evidence type="ECO:0000256" key="2">
    <source>
        <dbReference type="ARBA" id="ARBA00001966"/>
    </source>
</evidence>
<evidence type="ECO:0000256" key="4">
    <source>
        <dbReference type="ARBA" id="ARBA00022485"/>
    </source>
</evidence>
<dbReference type="InterPro" id="IPR006963">
    <property type="entry name" value="Mopterin_OxRdtase_4Fe-4S_dom"/>
</dbReference>
<dbReference type="InterPro" id="IPR006657">
    <property type="entry name" value="MoPterin_dinucl-bd_dom"/>
</dbReference>
<comment type="cofactor">
    <cofactor evidence="1">
        <name>Mo-bis(molybdopterin guanine dinucleotide)</name>
        <dbReference type="ChEBI" id="CHEBI:60539"/>
    </cofactor>
</comment>
<dbReference type="Gene3D" id="2.20.25.90">
    <property type="entry name" value="ADC-like domains"/>
    <property type="match status" value="1"/>
</dbReference>
<keyword evidence="7" id="KW-0560">Oxidoreductase</keyword>
<keyword evidence="9" id="KW-0411">Iron-sulfur</keyword>
<dbReference type="Proteomes" id="UP000288725">
    <property type="component" value="Chromosome 6"/>
</dbReference>
<evidence type="ECO:0000256" key="8">
    <source>
        <dbReference type="ARBA" id="ARBA00023004"/>
    </source>
</evidence>
<evidence type="ECO:0000256" key="1">
    <source>
        <dbReference type="ARBA" id="ARBA00001942"/>
    </source>
</evidence>
<evidence type="ECO:0000256" key="10">
    <source>
        <dbReference type="ARBA" id="ARBA00023063"/>
    </source>
</evidence>
<reference evidence="12 13" key="1">
    <citation type="submission" date="2018-12" db="EMBL/GenBank/DDBJ databases">
        <title>Genome of Verticillium dahliae isolate Getta Getta.</title>
        <authorList>
            <person name="Gardiner D.M."/>
        </authorList>
    </citation>
    <scope>NUCLEOTIDE SEQUENCE [LARGE SCALE GENOMIC DNA]</scope>
    <source>
        <strain evidence="12 13">Getta Getta</strain>
    </source>
</reference>